<dbReference type="Pfam" id="PF23835">
    <property type="entry name" value="DUF7205"/>
    <property type="match status" value="1"/>
</dbReference>
<gene>
    <name evidence="1" type="ORF">B2K_16375</name>
</gene>
<name>I0BIT0_9BACL</name>
<evidence type="ECO:0000313" key="2">
    <source>
        <dbReference type="Proteomes" id="UP000007392"/>
    </source>
</evidence>
<dbReference type="EMBL" id="CP003422">
    <property type="protein sequence ID" value="AFH62277.1"/>
    <property type="molecule type" value="Genomic_DNA"/>
</dbReference>
<evidence type="ECO:0000313" key="1">
    <source>
        <dbReference type="EMBL" id="AFH62277.1"/>
    </source>
</evidence>
<dbReference type="HOGENOM" id="CLU_2899887_0_0_9"/>
<protein>
    <recommendedName>
        <fullName evidence="3">DUF2187 domain-containing protein</fullName>
    </recommendedName>
</protein>
<dbReference type="Proteomes" id="UP000007392">
    <property type="component" value="Chromosome"/>
</dbReference>
<dbReference type="InterPro" id="IPR055629">
    <property type="entry name" value="DUF7205"/>
</dbReference>
<proteinExistence type="predicted"/>
<evidence type="ECO:0008006" key="3">
    <source>
        <dbReference type="Google" id="ProtNLM"/>
    </source>
</evidence>
<organism evidence="1 2">
    <name type="scientific">Paenibacillus mucilaginosus K02</name>
    <dbReference type="NCBI Taxonomy" id="997761"/>
    <lineage>
        <taxon>Bacteria</taxon>
        <taxon>Bacillati</taxon>
        <taxon>Bacillota</taxon>
        <taxon>Bacilli</taxon>
        <taxon>Bacillales</taxon>
        <taxon>Paenibacillaceae</taxon>
        <taxon>Paenibacillus</taxon>
    </lineage>
</organism>
<sequence>MDKNVKVGDMVEVVYELASPRGTKEEVAKGVIEQITDQSVTISNDESYTFMTWEKVKFIRAV</sequence>
<reference evidence="1 2" key="1">
    <citation type="submission" date="2013-06" db="EMBL/GenBank/DDBJ databases">
        <title>Complete genome sequence of Paenibacillus mucilaginosus K02.</title>
        <authorList>
            <person name="Xiao B."/>
            <person name="Sun L."/>
            <person name="Xiao L."/>
            <person name="Lian B."/>
        </authorList>
    </citation>
    <scope>NUCLEOTIDE SEQUENCE [LARGE SCALE GENOMIC DNA]</scope>
    <source>
        <strain evidence="1 2">K02</strain>
    </source>
</reference>
<accession>I0BIT0</accession>
<dbReference type="RefSeq" id="WP_014650894.1">
    <property type="nucleotide sequence ID" value="NC_017672.3"/>
</dbReference>
<dbReference type="KEGG" id="pmw:B2K_16375"/>
<dbReference type="AlphaFoldDB" id="I0BIT0"/>